<evidence type="ECO:0000256" key="4">
    <source>
        <dbReference type="ARBA" id="ARBA00022989"/>
    </source>
</evidence>
<keyword evidence="3 6" id="KW-0812">Transmembrane</keyword>
<protein>
    <submittedName>
        <fullName evidence="8">MMPL family protein</fullName>
    </submittedName>
</protein>
<gene>
    <name evidence="8" type="ORF">Q31b_03010</name>
</gene>
<feature type="transmembrane region" description="Helical" evidence="6">
    <location>
        <begin position="718"/>
        <end position="745"/>
    </location>
</feature>
<keyword evidence="5 6" id="KW-0472">Membrane</keyword>
<comment type="subcellular location">
    <subcellularLocation>
        <location evidence="1">Cell membrane</location>
        <topology evidence="1">Multi-pass membrane protein</topology>
    </subcellularLocation>
</comment>
<dbReference type="SUPFAM" id="SSF82866">
    <property type="entry name" value="Multidrug efflux transporter AcrB transmembrane domain"/>
    <property type="match status" value="2"/>
</dbReference>
<proteinExistence type="predicted"/>
<name>A0A5C6E8H3_9BACT</name>
<accession>A0A5C6E8H3</accession>
<feature type="transmembrane region" description="Helical" evidence="6">
    <location>
        <begin position="221"/>
        <end position="242"/>
    </location>
</feature>
<evidence type="ECO:0000259" key="7">
    <source>
        <dbReference type="PROSITE" id="PS50156"/>
    </source>
</evidence>
<dbReference type="Pfam" id="PF03176">
    <property type="entry name" value="MMPL"/>
    <property type="match status" value="2"/>
</dbReference>
<dbReference type="InterPro" id="IPR000731">
    <property type="entry name" value="SSD"/>
</dbReference>
<dbReference type="PANTHER" id="PTHR33406:SF12">
    <property type="entry name" value="BLR2997 PROTEIN"/>
    <property type="match status" value="1"/>
</dbReference>
<evidence type="ECO:0000256" key="1">
    <source>
        <dbReference type="ARBA" id="ARBA00004651"/>
    </source>
</evidence>
<dbReference type="AlphaFoldDB" id="A0A5C6E8H3"/>
<keyword evidence="2" id="KW-1003">Cell membrane</keyword>
<sequence length="755" mass="81758">MVLGLLVFFGAWPIASQLTFDRTIATMFPSDDPTLLDYQSLQDAFGGNVVVMIVYHDDDLMSDAGLSRSKALSAAIGEVEGVDGVLSPSVLNDLVAMMRPVRFFTDRSSEPALARRGDRVARGIDLVFSGYTHSLDHDFAAVVALLKPEHPPETIEQLREIASGLRDRFDGKVGQGYLVGEPVLINDAFDLVERDGRRLATITLGLLSIVVLISLLDFRFVLLTVGIVGWSVVVAEAISVMVGIHRSLVSTIMTAIVTVVAVAAILHLGVRYQNHRRTGLSKIEACNRSLSTLIVPIFWTCMTDAAGFAALGWSRILPVRQFGAMIAIASIAVFAAVLLFAAFVMMLPELRIAEPLQRIQNRVTVRVSRGCTVLARGFVSYRKTATLAAIGLMMVSVYGTWQARAETSFLNNFRADSPIVEAYNQVETNLGGAGIWDVVLPAPRKLSNEYIRQVIELEKKLRAVEVDGTKLTKVLSLADADYVASLAPLLRFTPSAERLSAMKETIPVFFEALLTTDPNLPRQMRIMLRSQEQLPAEVKSALIAQVQMAAAEHVRSDEWKAVFGESDRVDAPKVTGYYVIMSQLVGQLIGDQWRCLAAAGGLVWLLLWLATGSLRLSIAALLPNLLPAFIVLAAAGFLDGKINMGATMIAAVSIGLTIDGSVHLLANYRRLRHRGHRVDLAVSHAAGNVGIPVILATIALVVGFSILSSSEFVPTATFGILIAATLCIGTVVNLTLLPACVALMMRSDETLSSRL</sequence>
<feature type="transmembrane region" description="Helical" evidence="6">
    <location>
        <begin position="644"/>
        <end position="665"/>
    </location>
</feature>
<evidence type="ECO:0000313" key="9">
    <source>
        <dbReference type="Proteomes" id="UP000315471"/>
    </source>
</evidence>
<evidence type="ECO:0000256" key="2">
    <source>
        <dbReference type="ARBA" id="ARBA00022475"/>
    </source>
</evidence>
<evidence type="ECO:0000256" key="5">
    <source>
        <dbReference type="ARBA" id="ARBA00023136"/>
    </source>
</evidence>
<keyword evidence="4 6" id="KW-1133">Transmembrane helix</keyword>
<reference evidence="8 9" key="1">
    <citation type="submission" date="2019-02" db="EMBL/GenBank/DDBJ databases">
        <title>Deep-cultivation of Planctomycetes and their phenomic and genomic characterization uncovers novel biology.</title>
        <authorList>
            <person name="Wiegand S."/>
            <person name="Jogler M."/>
            <person name="Boedeker C."/>
            <person name="Pinto D."/>
            <person name="Vollmers J."/>
            <person name="Rivas-Marin E."/>
            <person name="Kohn T."/>
            <person name="Peeters S.H."/>
            <person name="Heuer A."/>
            <person name="Rast P."/>
            <person name="Oberbeckmann S."/>
            <person name="Bunk B."/>
            <person name="Jeske O."/>
            <person name="Meyerdierks A."/>
            <person name="Storesund J.E."/>
            <person name="Kallscheuer N."/>
            <person name="Luecker S."/>
            <person name="Lage O.M."/>
            <person name="Pohl T."/>
            <person name="Merkel B.J."/>
            <person name="Hornburger P."/>
            <person name="Mueller R.-W."/>
            <person name="Bruemmer F."/>
            <person name="Labrenz M."/>
            <person name="Spormann A.M."/>
            <person name="Op Den Camp H."/>
            <person name="Overmann J."/>
            <person name="Amann R."/>
            <person name="Jetten M.S.M."/>
            <person name="Mascher T."/>
            <person name="Medema M.H."/>
            <person name="Devos D.P."/>
            <person name="Kaster A.-K."/>
            <person name="Ovreas L."/>
            <person name="Rohde M."/>
            <person name="Galperin M.Y."/>
            <person name="Jogler C."/>
        </authorList>
    </citation>
    <scope>NUCLEOTIDE SEQUENCE [LARGE SCALE GENOMIC DNA]</scope>
    <source>
        <strain evidence="8 9">Q31b</strain>
    </source>
</reference>
<evidence type="ECO:0000313" key="8">
    <source>
        <dbReference type="EMBL" id="TWU45130.1"/>
    </source>
</evidence>
<feature type="domain" description="SSD" evidence="7">
    <location>
        <begin position="616"/>
        <end position="743"/>
    </location>
</feature>
<feature type="transmembrane region" description="Helical" evidence="6">
    <location>
        <begin position="199"/>
        <end position="216"/>
    </location>
</feature>
<dbReference type="EMBL" id="SJPY01000001">
    <property type="protein sequence ID" value="TWU45130.1"/>
    <property type="molecule type" value="Genomic_DNA"/>
</dbReference>
<dbReference type="Gene3D" id="1.20.1640.10">
    <property type="entry name" value="Multidrug efflux transporter AcrB transmembrane domain"/>
    <property type="match status" value="2"/>
</dbReference>
<feature type="transmembrane region" description="Helical" evidence="6">
    <location>
        <begin position="290"/>
        <end position="313"/>
    </location>
</feature>
<feature type="transmembrane region" description="Helical" evidence="6">
    <location>
        <begin position="384"/>
        <end position="401"/>
    </location>
</feature>
<dbReference type="PANTHER" id="PTHR33406">
    <property type="entry name" value="MEMBRANE PROTEIN MJ1562-RELATED"/>
    <property type="match status" value="1"/>
</dbReference>
<dbReference type="Proteomes" id="UP000315471">
    <property type="component" value="Unassembled WGS sequence"/>
</dbReference>
<dbReference type="InterPro" id="IPR050545">
    <property type="entry name" value="Mycobact_MmpL"/>
</dbReference>
<evidence type="ECO:0000256" key="6">
    <source>
        <dbReference type="SAM" id="Phobius"/>
    </source>
</evidence>
<dbReference type="InterPro" id="IPR001036">
    <property type="entry name" value="Acrflvin-R"/>
</dbReference>
<keyword evidence="9" id="KW-1185">Reference proteome</keyword>
<feature type="transmembrane region" description="Helical" evidence="6">
    <location>
        <begin position="325"/>
        <end position="348"/>
    </location>
</feature>
<dbReference type="GO" id="GO:0022857">
    <property type="term" value="F:transmembrane transporter activity"/>
    <property type="evidence" value="ECO:0007669"/>
    <property type="project" value="InterPro"/>
</dbReference>
<dbReference type="PRINTS" id="PR00702">
    <property type="entry name" value="ACRIFLAVINRP"/>
</dbReference>
<organism evidence="8 9">
    <name type="scientific">Novipirellula aureliae</name>
    <dbReference type="NCBI Taxonomy" id="2527966"/>
    <lineage>
        <taxon>Bacteria</taxon>
        <taxon>Pseudomonadati</taxon>
        <taxon>Planctomycetota</taxon>
        <taxon>Planctomycetia</taxon>
        <taxon>Pirellulales</taxon>
        <taxon>Pirellulaceae</taxon>
        <taxon>Novipirellula</taxon>
    </lineage>
</organism>
<feature type="transmembrane region" description="Helical" evidence="6">
    <location>
        <begin position="616"/>
        <end position="638"/>
    </location>
</feature>
<feature type="transmembrane region" description="Helical" evidence="6">
    <location>
        <begin position="685"/>
        <end position="706"/>
    </location>
</feature>
<dbReference type="InterPro" id="IPR004869">
    <property type="entry name" value="MMPL_dom"/>
</dbReference>
<comment type="caution">
    <text evidence="8">The sequence shown here is derived from an EMBL/GenBank/DDBJ whole genome shotgun (WGS) entry which is preliminary data.</text>
</comment>
<evidence type="ECO:0000256" key="3">
    <source>
        <dbReference type="ARBA" id="ARBA00022692"/>
    </source>
</evidence>
<dbReference type="GO" id="GO:0005886">
    <property type="term" value="C:plasma membrane"/>
    <property type="evidence" value="ECO:0007669"/>
    <property type="project" value="UniProtKB-SubCell"/>
</dbReference>
<dbReference type="PROSITE" id="PS50156">
    <property type="entry name" value="SSD"/>
    <property type="match status" value="1"/>
</dbReference>
<feature type="transmembrane region" description="Helical" evidence="6">
    <location>
        <begin position="248"/>
        <end position="270"/>
    </location>
</feature>
<feature type="transmembrane region" description="Helical" evidence="6">
    <location>
        <begin position="591"/>
        <end position="609"/>
    </location>
</feature>